<dbReference type="RefSeq" id="XP_028027523.1">
    <property type="nucleotide sequence ID" value="XM_028171722.1"/>
</dbReference>
<evidence type="ECO:0000256" key="9">
    <source>
        <dbReference type="ARBA" id="ARBA00023160"/>
    </source>
</evidence>
<comment type="similarity">
    <text evidence="10">Belongs to the ELO family.</text>
</comment>
<dbReference type="PANTHER" id="PTHR11157">
    <property type="entry name" value="FATTY ACID ACYL TRANSFERASE-RELATED"/>
    <property type="match status" value="1"/>
</dbReference>
<dbReference type="Proteomes" id="UP000504629">
    <property type="component" value="Unplaced"/>
</dbReference>
<dbReference type="RefSeq" id="XP_028027522.1">
    <property type="nucleotide sequence ID" value="XM_028171721.1"/>
</dbReference>
<evidence type="ECO:0000256" key="5">
    <source>
        <dbReference type="ARBA" id="ARBA00022832"/>
    </source>
</evidence>
<keyword evidence="3 10" id="KW-0808">Transferase</keyword>
<feature type="transmembrane region" description="Helical" evidence="10">
    <location>
        <begin position="201"/>
        <end position="220"/>
    </location>
</feature>
<evidence type="ECO:0000313" key="16">
    <source>
        <dbReference type="RefSeq" id="XP_028027523.1"/>
    </source>
</evidence>
<accession>A0A6J2JGC8</accession>
<proteinExistence type="inferred from homology"/>
<dbReference type="GO" id="GO:0005789">
    <property type="term" value="C:endoplasmic reticulum membrane"/>
    <property type="evidence" value="ECO:0007669"/>
    <property type="project" value="TreeGrafter"/>
</dbReference>
<name>A0A6J2JGC8_BOMMA</name>
<dbReference type="Pfam" id="PF01151">
    <property type="entry name" value="ELO"/>
    <property type="match status" value="1"/>
</dbReference>
<dbReference type="KEGG" id="bman:114241019"/>
<comment type="catalytic activity">
    <reaction evidence="10">
        <text>a very-long-chain acyl-CoA + malonyl-CoA + H(+) = a very-long-chain 3-oxoacyl-CoA + CO2 + CoA</text>
        <dbReference type="Rhea" id="RHEA:32727"/>
        <dbReference type="ChEBI" id="CHEBI:15378"/>
        <dbReference type="ChEBI" id="CHEBI:16526"/>
        <dbReference type="ChEBI" id="CHEBI:57287"/>
        <dbReference type="ChEBI" id="CHEBI:57384"/>
        <dbReference type="ChEBI" id="CHEBI:90725"/>
        <dbReference type="ChEBI" id="CHEBI:90736"/>
        <dbReference type="EC" id="2.3.1.199"/>
    </reaction>
</comment>
<keyword evidence="6 10" id="KW-1133">Transmembrane helix</keyword>
<keyword evidence="9 10" id="KW-0275">Fatty acid biosynthesis</keyword>
<keyword evidence="2 10" id="KW-0444">Lipid biosynthesis</keyword>
<dbReference type="InterPro" id="IPR002076">
    <property type="entry name" value="ELO_fam"/>
</dbReference>
<evidence type="ECO:0000313" key="11">
    <source>
        <dbReference type="Proteomes" id="UP000504629"/>
    </source>
</evidence>
<feature type="transmembrane region" description="Helical" evidence="10">
    <location>
        <begin position="167"/>
        <end position="189"/>
    </location>
</feature>
<evidence type="ECO:0000256" key="1">
    <source>
        <dbReference type="ARBA" id="ARBA00004141"/>
    </source>
</evidence>
<dbReference type="RefSeq" id="XP_028027520.1">
    <property type="nucleotide sequence ID" value="XM_028171719.1"/>
</dbReference>
<keyword evidence="4 10" id="KW-0812">Transmembrane</keyword>
<dbReference type="GO" id="GO:0009922">
    <property type="term" value="F:fatty acid elongase activity"/>
    <property type="evidence" value="ECO:0007669"/>
    <property type="project" value="UniProtKB-EC"/>
</dbReference>
<reference evidence="12 13" key="1">
    <citation type="submission" date="2025-04" db="UniProtKB">
        <authorList>
            <consortium name="RefSeq"/>
        </authorList>
    </citation>
    <scope>IDENTIFICATION</scope>
    <source>
        <tissue evidence="12 13">Silk gland</tissue>
    </source>
</reference>
<feature type="transmembrane region" description="Helical" evidence="10">
    <location>
        <begin position="113"/>
        <end position="131"/>
    </location>
</feature>
<evidence type="ECO:0000256" key="7">
    <source>
        <dbReference type="ARBA" id="ARBA00023098"/>
    </source>
</evidence>
<gene>
    <name evidence="12 13 14 15 16" type="primary">LOC114241019</name>
</gene>
<evidence type="ECO:0000313" key="13">
    <source>
        <dbReference type="RefSeq" id="XP_028027520.1"/>
    </source>
</evidence>
<dbReference type="GO" id="GO:0030148">
    <property type="term" value="P:sphingolipid biosynthetic process"/>
    <property type="evidence" value="ECO:0007669"/>
    <property type="project" value="TreeGrafter"/>
</dbReference>
<evidence type="ECO:0000256" key="3">
    <source>
        <dbReference type="ARBA" id="ARBA00022679"/>
    </source>
</evidence>
<feature type="transmembrane region" description="Helical" evidence="10">
    <location>
        <begin position="143"/>
        <end position="161"/>
    </location>
</feature>
<dbReference type="RefSeq" id="XP_028027521.1">
    <property type="nucleotide sequence ID" value="XM_028171720.1"/>
</dbReference>
<keyword evidence="11" id="KW-1185">Reference proteome</keyword>
<feature type="transmembrane region" description="Helical" evidence="10">
    <location>
        <begin position="232"/>
        <end position="251"/>
    </location>
</feature>
<evidence type="ECO:0000256" key="8">
    <source>
        <dbReference type="ARBA" id="ARBA00023136"/>
    </source>
</evidence>
<evidence type="ECO:0000256" key="10">
    <source>
        <dbReference type="RuleBase" id="RU361115"/>
    </source>
</evidence>
<dbReference type="GeneID" id="114241019"/>
<dbReference type="AlphaFoldDB" id="A0A6J2JGC8"/>
<evidence type="ECO:0000256" key="4">
    <source>
        <dbReference type="ARBA" id="ARBA00022692"/>
    </source>
</evidence>
<dbReference type="RefSeq" id="XP_028027519.1">
    <property type="nucleotide sequence ID" value="XM_028171718.1"/>
</dbReference>
<evidence type="ECO:0000256" key="2">
    <source>
        <dbReference type="ARBA" id="ARBA00022516"/>
    </source>
</evidence>
<dbReference type="GO" id="GO:0034626">
    <property type="term" value="P:fatty acid elongation, polyunsaturated fatty acid"/>
    <property type="evidence" value="ECO:0007669"/>
    <property type="project" value="TreeGrafter"/>
</dbReference>
<evidence type="ECO:0000313" key="15">
    <source>
        <dbReference type="RefSeq" id="XP_028027522.1"/>
    </source>
</evidence>
<protein>
    <recommendedName>
        <fullName evidence="10">Elongation of very long chain fatty acids protein</fullName>
        <ecNumber evidence="10">2.3.1.199</ecNumber>
    </recommendedName>
    <alternativeName>
        <fullName evidence="10">Very-long-chain 3-oxoacyl-CoA synthase</fullName>
    </alternativeName>
</protein>
<dbReference type="GO" id="GO:0019367">
    <property type="term" value="P:fatty acid elongation, saturated fatty acid"/>
    <property type="evidence" value="ECO:0007669"/>
    <property type="project" value="TreeGrafter"/>
</dbReference>
<evidence type="ECO:0000313" key="12">
    <source>
        <dbReference type="RefSeq" id="XP_028027519.1"/>
    </source>
</evidence>
<keyword evidence="8 10" id="KW-0472">Membrane</keyword>
<dbReference type="GO" id="GO:0042761">
    <property type="term" value="P:very long-chain fatty acid biosynthetic process"/>
    <property type="evidence" value="ECO:0007669"/>
    <property type="project" value="TreeGrafter"/>
</dbReference>
<dbReference type="GO" id="GO:0034625">
    <property type="term" value="P:fatty acid elongation, monounsaturated fatty acid"/>
    <property type="evidence" value="ECO:0007669"/>
    <property type="project" value="TreeGrafter"/>
</dbReference>
<dbReference type="PANTHER" id="PTHR11157:SF162">
    <property type="entry name" value="ELONGATION OF VERY LONG CHAIN FATTY ACIDS PROTEIN"/>
    <property type="match status" value="1"/>
</dbReference>
<keyword evidence="7 10" id="KW-0443">Lipid metabolism</keyword>
<organism evidence="11 12">
    <name type="scientific">Bombyx mandarina</name>
    <name type="common">Wild silk moth</name>
    <name type="synonym">Wild silkworm</name>
    <dbReference type="NCBI Taxonomy" id="7092"/>
    <lineage>
        <taxon>Eukaryota</taxon>
        <taxon>Metazoa</taxon>
        <taxon>Ecdysozoa</taxon>
        <taxon>Arthropoda</taxon>
        <taxon>Hexapoda</taxon>
        <taxon>Insecta</taxon>
        <taxon>Pterygota</taxon>
        <taxon>Neoptera</taxon>
        <taxon>Endopterygota</taxon>
        <taxon>Lepidoptera</taxon>
        <taxon>Glossata</taxon>
        <taxon>Ditrysia</taxon>
        <taxon>Bombycoidea</taxon>
        <taxon>Bombycidae</taxon>
        <taxon>Bombycinae</taxon>
        <taxon>Bombyx</taxon>
    </lineage>
</organism>
<dbReference type="EC" id="2.3.1.199" evidence="10"/>
<feature type="transmembrane region" description="Helical" evidence="10">
    <location>
        <begin position="63"/>
        <end position="82"/>
    </location>
</feature>
<evidence type="ECO:0000256" key="6">
    <source>
        <dbReference type="ARBA" id="ARBA00022989"/>
    </source>
</evidence>
<dbReference type="OrthoDB" id="434092at2759"/>
<comment type="subcellular location">
    <subcellularLocation>
        <location evidence="1">Membrane</location>
        <topology evidence="1">Multi-pass membrane protein</topology>
    </subcellularLocation>
</comment>
<sequence length="313" mass="36869">MATVSSWYSDLMDSRGDPRVKDWPMMSSPWPTLAACVCYAYCAKELGPKLMANRKPFELRNILVVYNMAQTIFSAWIFYEYLMSGWWGHYDFRCQLVDYSRSPMAMRMANTCWWYYFSKFTEFMDTLFFVLRKKNEHVSTLHVIHHGIMPMSVWFGLKFAPGGHSTFFALLNTFVHIVMYFYYMVAAMGPKYQKYIWWKKYLTAFQMVQFVLIFSHQLQVLFRPSCQYPRVFVYWIAMHGFLFLFLFSDFYKARYTTAERKSKAQNGLCMAVMDDSTSSLNGRNGYKQEMGSEVPSSYASSGADAFVRRRPLS</sequence>
<evidence type="ECO:0000313" key="14">
    <source>
        <dbReference type="RefSeq" id="XP_028027521.1"/>
    </source>
</evidence>
<keyword evidence="5 10" id="KW-0276">Fatty acid metabolism</keyword>